<feature type="region of interest" description="Disordered" evidence="3">
    <location>
        <begin position="178"/>
        <end position="239"/>
    </location>
</feature>
<dbReference type="InterPro" id="IPR034228">
    <property type="entry name" value="Nop6_RRM"/>
</dbReference>
<protein>
    <recommendedName>
        <fullName evidence="4">RRM domain-containing protein</fullName>
    </recommendedName>
</protein>
<feature type="compositionally biased region" description="Basic residues" evidence="3">
    <location>
        <begin position="81"/>
        <end position="93"/>
    </location>
</feature>
<proteinExistence type="predicted"/>
<dbReference type="SUPFAM" id="SSF54928">
    <property type="entry name" value="RNA-binding domain, RBD"/>
    <property type="match status" value="1"/>
</dbReference>
<sequence length="239" mass="26908">MSEVAPAKLSKKEKKSKQFRKSKEERDADKLDKQESKKRKLEQAEAEAEAEAEATKPSDAPIKSKDQVGSVAESGSEEPAKKKRKTRRGKKGKGSTTGSGEPRSPRFILFVGNLPYDIKKAELIAHFSKCGPDRIRVRSNKGIAFLEFDNDTKEIQSKMESALRLHHSEIRQRKINVELTVGGGGNSENRQQKLKEKNEKAVENRRKMKEAEEKKKKEKSKVSERDLGGLHPSRAALMQ</sequence>
<dbReference type="PROSITE" id="PS50102">
    <property type="entry name" value="RRM"/>
    <property type="match status" value="1"/>
</dbReference>
<dbReference type="EMBL" id="OZ022405">
    <property type="protein sequence ID" value="CAK9435840.1"/>
    <property type="molecule type" value="Genomic_DNA"/>
</dbReference>
<feature type="compositionally biased region" description="Basic residues" evidence="3">
    <location>
        <begin position="9"/>
        <end position="20"/>
    </location>
</feature>
<evidence type="ECO:0000313" key="5">
    <source>
        <dbReference type="EMBL" id="CAK9435840.1"/>
    </source>
</evidence>
<dbReference type="InterPro" id="IPR000504">
    <property type="entry name" value="RRM_dom"/>
</dbReference>
<evidence type="ECO:0000259" key="4">
    <source>
        <dbReference type="PROSITE" id="PS50102"/>
    </source>
</evidence>
<feature type="region of interest" description="Disordered" evidence="3">
    <location>
        <begin position="1"/>
        <end position="107"/>
    </location>
</feature>
<dbReference type="CDD" id="cd12400">
    <property type="entry name" value="RRM_Nop6"/>
    <property type="match status" value="1"/>
</dbReference>
<reference evidence="5 6" key="1">
    <citation type="submission" date="2024-03" db="EMBL/GenBank/DDBJ databases">
        <authorList>
            <person name="Brejova B."/>
        </authorList>
    </citation>
    <scope>NUCLEOTIDE SEQUENCE [LARGE SCALE GENOMIC DNA]</scope>
    <source>
        <strain evidence="5 6">CBS 14171</strain>
    </source>
</reference>
<evidence type="ECO:0000313" key="6">
    <source>
        <dbReference type="Proteomes" id="UP001497383"/>
    </source>
</evidence>
<feature type="domain" description="RRM" evidence="4">
    <location>
        <begin position="107"/>
        <end position="182"/>
    </location>
</feature>
<dbReference type="InterPro" id="IPR035979">
    <property type="entry name" value="RBD_domain_sf"/>
</dbReference>
<feature type="compositionally biased region" description="Basic and acidic residues" evidence="3">
    <location>
        <begin position="21"/>
        <end position="35"/>
    </location>
</feature>
<name>A0ABP0ZGK3_9ASCO</name>
<dbReference type="PANTHER" id="PTHR23236">
    <property type="entry name" value="EUKARYOTIC TRANSLATION INITIATION FACTOR 4B/4H"/>
    <property type="match status" value="1"/>
</dbReference>
<keyword evidence="6" id="KW-1185">Reference proteome</keyword>
<dbReference type="GeneID" id="92205696"/>
<dbReference type="Pfam" id="PF00076">
    <property type="entry name" value="RRM_1"/>
    <property type="match status" value="1"/>
</dbReference>
<dbReference type="RefSeq" id="XP_066827438.1">
    <property type="nucleotide sequence ID" value="XM_066975284.1"/>
</dbReference>
<dbReference type="Proteomes" id="UP001497383">
    <property type="component" value="Chromosome 1"/>
</dbReference>
<evidence type="ECO:0000256" key="1">
    <source>
        <dbReference type="ARBA" id="ARBA00022884"/>
    </source>
</evidence>
<evidence type="ECO:0000256" key="3">
    <source>
        <dbReference type="SAM" id="MobiDB-lite"/>
    </source>
</evidence>
<dbReference type="Gene3D" id="3.30.70.330">
    <property type="match status" value="1"/>
</dbReference>
<evidence type="ECO:0000256" key="2">
    <source>
        <dbReference type="PROSITE-ProRule" id="PRU00176"/>
    </source>
</evidence>
<organism evidence="5 6">
    <name type="scientific">Lodderomyces beijingensis</name>
    <dbReference type="NCBI Taxonomy" id="1775926"/>
    <lineage>
        <taxon>Eukaryota</taxon>
        <taxon>Fungi</taxon>
        <taxon>Dikarya</taxon>
        <taxon>Ascomycota</taxon>
        <taxon>Saccharomycotina</taxon>
        <taxon>Pichiomycetes</taxon>
        <taxon>Debaryomycetaceae</taxon>
        <taxon>Candida/Lodderomyces clade</taxon>
        <taxon>Lodderomyces</taxon>
    </lineage>
</organism>
<accession>A0ABP0ZGK3</accession>
<dbReference type="InterPro" id="IPR012677">
    <property type="entry name" value="Nucleotide-bd_a/b_plait_sf"/>
</dbReference>
<feature type="compositionally biased region" description="Basic and acidic residues" evidence="3">
    <location>
        <begin position="190"/>
        <end position="228"/>
    </location>
</feature>
<gene>
    <name evidence="5" type="ORF">LODBEIA_P05000</name>
</gene>
<dbReference type="SMART" id="SM00360">
    <property type="entry name" value="RRM"/>
    <property type="match status" value="1"/>
</dbReference>
<dbReference type="PANTHER" id="PTHR23236:SF51">
    <property type="entry name" value="NUCLEOLAR PROTEIN 6"/>
    <property type="match status" value="1"/>
</dbReference>
<keyword evidence="1 2" id="KW-0694">RNA-binding</keyword>